<protein>
    <submittedName>
        <fullName evidence="1">Uncharacterized protein</fullName>
    </submittedName>
</protein>
<sequence>MILWSKCTEFITPVTAAARWNHNVAFPVHLEDWNFYLDQRGNIVLNLTPVRRM</sequence>
<accession>A0A0A9H591</accession>
<dbReference type="EMBL" id="GBRH01166932">
    <property type="protein sequence ID" value="JAE30964.1"/>
    <property type="molecule type" value="Transcribed_RNA"/>
</dbReference>
<proteinExistence type="predicted"/>
<reference evidence="1" key="2">
    <citation type="journal article" date="2015" name="Data Brief">
        <title>Shoot transcriptome of the giant reed, Arundo donax.</title>
        <authorList>
            <person name="Barrero R.A."/>
            <person name="Guerrero F.D."/>
            <person name="Moolhuijzen P."/>
            <person name="Goolsby J.A."/>
            <person name="Tidwell J."/>
            <person name="Bellgard S.E."/>
            <person name="Bellgard M.I."/>
        </authorList>
    </citation>
    <scope>NUCLEOTIDE SEQUENCE</scope>
    <source>
        <tissue evidence="1">Shoot tissue taken approximately 20 cm above the soil surface</tissue>
    </source>
</reference>
<name>A0A0A9H591_ARUDO</name>
<organism evidence="1">
    <name type="scientific">Arundo donax</name>
    <name type="common">Giant reed</name>
    <name type="synonym">Donax arundinaceus</name>
    <dbReference type="NCBI Taxonomy" id="35708"/>
    <lineage>
        <taxon>Eukaryota</taxon>
        <taxon>Viridiplantae</taxon>
        <taxon>Streptophyta</taxon>
        <taxon>Embryophyta</taxon>
        <taxon>Tracheophyta</taxon>
        <taxon>Spermatophyta</taxon>
        <taxon>Magnoliopsida</taxon>
        <taxon>Liliopsida</taxon>
        <taxon>Poales</taxon>
        <taxon>Poaceae</taxon>
        <taxon>PACMAD clade</taxon>
        <taxon>Arundinoideae</taxon>
        <taxon>Arundineae</taxon>
        <taxon>Arundo</taxon>
    </lineage>
</organism>
<reference evidence="1" key="1">
    <citation type="submission" date="2014-09" db="EMBL/GenBank/DDBJ databases">
        <authorList>
            <person name="Magalhaes I.L.F."/>
            <person name="Oliveira U."/>
            <person name="Santos F.R."/>
            <person name="Vidigal T.H.D.A."/>
            <person name="Brescovit A.D."/>
            <person name="Santos A.J."/>
        </authorList>
    </citation>
    <scope>NUCLEOTIDE SEQUENCE</scope>
    <source>
        <tissue evidence="1">Shoot tissue taken approximately 20 cm above the soil surface</tissue>
    </source>
</reference>
<dbReference type="AlphaFoldDB" id="A0A0A9H591"/>
<evidence type="ECO:0000313" key="1">
    <source>
        <dbReference type="EMBL" id="JAE30964.1"/>
    </source>
</evidence>